<gene>
    <name evidence="2" type="ORF">I0K15_09575</name>
</gene>
<dbReference type="Pfam" id="PF13579">
    <property type="entry name" value="Glyco_trans_4_4"/>
    <property type="match status" value="1"/>
</dbReference>
<keyword evidence="2" id="KW-0808">Transferase</keyword>
<dbReference type="Gene3D" id="3.40.50.2000">
    <property type="entry name" value="Glycogen Phosphorylase B"/>
    <property type="match status" value="2"/>
</dbReference>
<dbReference type="KEGG" id="poz:I0K15_09575"/>
<protein>
    <submittedName>
        <fullName evidence="2">Glycosyltransferase</fullName>
    </submittedName>
</protein>
<keyword evidence="3" id="KW-1185">Reference proteome</keyword>
<dbReference type="AlphaFoldDB" id="A0A7S9LWC1"/>
<dbReference type="SUPFAM" id="SSF53756">
    <property type="entry name" value="UDP-Glycosyltransferase/glycogen phosphorylase"/>
    <property type="match status" value="1"/>
</dbReference>
<feature type="domain" description="Glycosyltransferase subfamily 4-like N-terminal" evidence="1">
    <location>
        <begin position="8"/>
        <end position="161"/>
    </location>
</feature>
<evidence type="ECO:0000313" key="2">
    <source>
        <dbReference type="EMBL" id="QPH55950.1"/>
    </source>
</evidence>
<dbReference type="Pfam" id="PF13692">
    <property type="entry name" value="Glyco_trans_1_4"/>
    <property type="match status" value="1"/>
</dbReference>
<sequence>MSQVLHAGVGSVIEEIVPHQIARWGAENVALVVPEDQLAKASPLRAARLFTFPSSDRSATSLLRAWRTLQGARAVFRPDIEHLHSTFAGILGRLGGRCDAARVYCPHGWAFSRDVQGWSGRSAVRAAVWLERHLAPSTDAMVLVSTSERDAARARGIRSRSDTVILNSIADRPVKLAPPRLSDRLEIVFVGRLVRQKAPEIALEMMRSLPPDRAHLTLIGAAPDGSILSDTPNVSCLGWISREGVHACLAAADILVLPSRWEGLPMSALEAFRAGTAVLISDAANSPELVRDGVEGRIVADLSAEAFRATLLSQSVEDWRAQGRRARASYEERFTSQRMNADLDALYVRLLRARDR</sequence>
<accession>A0A7S9LWC1</accession>
<dbReference type="GO" id="GO:0016757">
    <property type="term" value="F:glycosyltransferase activity"/>
    <property type="evidence" value="ECO:0007669"/>
    <property type="project" value="UniProtKB-ARBA"/>
</dbReference>
<dbReference type="EMBL" id="CP064942">
    <property type="protein sequence ID" value="QPH55950.1"/>
    <property type="molecule type" value="Genomic_DNA"/>
</dbReference>
<reference evidence="2 3" key="1">
    <citation type="submission" date="2020-11" db="EMBL/GenBank/DDBJ databases">
        <title>Description of Pontivivens ytuae sp. nov. isolated from deep sea sediment of Mariana Trench.</title>
        <authorList>
            <person name="Wang Z."/>
            <person name="Sun Q.-L."/>
            <person name="Xu X.-D."/>
            <person name="Tang Y.-Z."/>
            <person name="Zhang J."/>
        </authorList>
    </citation>
    <scope>NUCLEOTIDE SEQUENCE [LARGE SCALE GENOMIC DNA]</scope>
    <source>
        <strain evidence="2 3">MT2928</strain>
    </source>
</reference>
<dbReference type="InterPro" id="IPR028098">
    <property type="entry name" value="Glyco_trans_4-like_N"/>
</dbReference>
<dbReference type="PANTHER" id="PTHR12526">
    <property type="entry name" value="GLYCOSYLTRANSFERASE"/>
    <property type="match status" value="1"/>
</dbReference>
<dbReference type="Proteomes" id="UP000594800">
    <property type="component" value="Chromosome"/>
</dbReference>
<organism evidence="2 3">
    <name type="scientific">Pontivivens ytuae</name>
    <dbReference type="NCBI Taxonomy" id="2789856"/>
    <lineage>
        <taxon>Bacteria</taxon>
        <taxon>Pseudomonadati</taxon>
        <taxon>Pseudomonadota</taxon>
        <taxon>Alphaproteobacteria</taxon>
        <taxon>Rhodobacterales</taxon>
        <taxon>Paracoccaceae</taxon>
        <taxon>Pontivivens</taxon>
    </lineage>
</organism>
<evidence type="ECO:0000313" key="3">
    <source>
        <dbReference type="Proteomes" id="UP000594800"/>
    </source>
</evidence>
<proteinExistence type="predicted"/>
<name>A0A7S9LWC1_9RHOB</name>
<dbReference type="RefSeq" id="WP_196105212.1">
    <property type="nucleotide sequence ID" value="NZ_CP064942.1"/>
</dbReference>
<evidence type="ECO:0000259" key="1">
    <source>
        <dbReference type="Pfam" id="PF13579"/>
    </source>
</evidence>